<comment type="caution">
    <text evidence="1">The sequence shown here is derived from an EMBL/GenBank/DDBJ whole genome shotgun (WGS) entry which is preliminary data.</text>
</comment>
<dbReference type="InterPro" id="IPR051049">
    <property type="entry name" value="Dienelactone_hydrolase-like"/>
</dbReference>
<evidence type="ECO:0000313" key="1">
    <source>
        <dbReference type="EMBL" id="MBC3807218.1"/>
    </source>
</evidence>
<keyword evidence="1" id="KW-0378">Hydrolase</keyword>
<dbReference type="GO" id="GO:0016787">
    <property type="term" value="F:hydrolase activity"/>
    <property type="evidence" value="ECO:0007669"/>
    <property type="project" value="UniProtKB-KW"/>
</dbReference>
<keyword evidence="2" id="KW-1185">Reference proteome</keyword>
<dbReference type="PANTHER" id="PTHR46623">
    <property type="entry name" value="CARBOXYMETHYLENEBUTENOLIDASE-RELATED"/>
    <property type="match status" value="1"/>
</dbReference>
<dbReference type="RefSeq" id="WP_186922307.1">
    <property type="nucleotide sequence ID" value="NZ_JACOFW010000006.1"/>
</dbReference>
<organism evidence="1 2">
    <name type="scientific">Undibacterium seohonense</name>
    <dbReference type="NCBI Taxonomy" id="1344950"/>
    <lineage>
        <taxon>Bacteria</taxon>
        <taxon>Pseudomonadati</taxon>
        <taxon>Pseudomonadota</taxon>
        <taxon>Betaproteobacteria</taxon>
        <taxon>Burkholderiales</taxon>
        <taxon>Oxalobacteraceae</taxon>
        <taxon>Undibacterium</taxon>
    </lineage>
</organism>
<dbReference type="EMBL" id="JACOFW010000006">
    <property type="protein sequence ID" value="MBC3807218.1"/>
    <property type="molecule type" value="Genomic_DNA"/>
</dbReference>
<proteinExistence type="predicted"/>
<protein>
    <submittedName>
        <fullName evidence="1">Dienelactone hydrolase family protein</fullName>
    </submittedName>
</protein>
<dbReference type="Proteomes" id="UP000648257">
    <property type="component" value="Unassembled WGS sequence"/>
</dbReference>
<dbReference type="SUPFAM" id="SSF53474">
    <property type="entry name" value="alpha/beta-Hydrolases"/>
    <property type="match status" value="1"/>
</dbReference>
<evidence type="ECO:0000313" key="2">
    <source>
        <dbReference type="Proteomes" id="UP000648257"/>
    </source>
</evidence>
<dbReference type="InterPro" id="IPR029058">
    <property type="entry name" value="AB_hydrolase_fold"/>
</dbReference>
<dbReference type="Gene3D" id="3.40.50.1820">
    <property type="entry name" value="alpha/beta hydrolase"/>
    <property type="match status" value="1"/>
</dbReference>
<dbReference type="PANTHER" id="PTHR46623:SF6">
    <property type="entry name" value="ALPHA_BETA-HYDROLASES SUPERFAMILY PROTEIN"/>
    <property type="match status" value="1"/>
</dbReference>
<accession>A0ABR6X3K6</accession>
<name>A0ABR6X3K6_9BURK</name>
<gene>
    <name evidence="1" type="ORF">H8K52_07645</name>
</gene>
<reference evidence="1 2" key="1">
    <citation type="submission" date="2020-08" db="EMBL/GenBank/DDBJ databases">
        <title>Novel species isolated from subtropical streams in China.</title>
        <authorList>
            <person name="Lu H."/>
        </authorList>
    </citation>
    <scope>NUCLEOTIDE SEQUENCE [LARGE SCALE GENOMIC DNA]</scope>
    <source>
        <strain evidence="1 2">KACC 16656</strain>
    </source>
</reference>
<sequence length="196" mass="21654">MSATVLIVTDVFGNTPAIASLQRSLGQSCIVASPFDDGYSAKNEQDAYQAFLAAGGVHTYAKKLQAIVQEQTQIRHVIGFSAGASAWWLSNNSHLNDLHSTTLFYGSRIRDHLDIKCQHPTHLIFAEHENAYQPQQVVKALRQRGYEAELAIGCKHGFMNPYSSGFSLKTQTHYLEVLARKIAQKHEPAIPLAFGT</sequence>